<accession>A0A378JJR7</accession>
<evidence type="ECO:0000313" key="1">
    <source>
        <dbReference type="EMBL" id="STX50459.1"/>
    </source>
</evidence>
<reference evidence="1 2" key="1">
    <citation type="submission" date="2018-06" db="EMBL/GenBank/DDBJ databases">
        <authorList>
            <consortium name="Pathogen Informatics"/>
            <person name="Doyle S."/>
        </authorList>
    </citation>
    <scope>NUCLEOTIDE SEQUENCE [LARGE SCALE GENOMIC DNA]</scope>
    <source>
        <strain evidence="1 2">NCTC13316</strain>
    </source>
</reference>
<dbReference type="OrthoDB" id="194359at2"/>
<evidence type="ECO:0000313" key="2">
    <source>
        <dbReference type="Proteomes" id="UP000254794"/>
    </source>
</evidence>
<proteinExistence type="predicted"/>
<organism evidence="1 2">
    <name type="scientific">Legionella busanensis</name>
    <dbReference type="NCBI Taxonomy" id="190655"/>
    <lineage>
        <taxon>Bacteria</taxon>
        <taxon>Pseudomonadati</taxon>
        <taxon>Pseudomonadota</taxon>
        <taxon>Gammaproteobacteria</taxon>
        <taxon>Legionellales</taxon>
        <taxon>Legionellaceae</taxon>
        <taxon>Legionella</taxon>
    </lineage>
</organism>
<dbReference type="AlphaFoldDB" id="A0A378JJR7"/>
<dbReference type="RefSeq" id="WP_115330176.1">
    <property type="nucleotide sequence ID" value="NZ_CAAAHP010000004.1"/>
</dbReference>
<sequence length="200" mass="22684">MLKPQDIVMLLKIIANKHPAQLLQKDLATYLCMSASEIHEGMKRLELSGLLGPVYRKSLMSVLHKSKDSTSNQIIRMPIKSACEECLIYGVKYFFPVELGSYTRGIPTSYAAPLFKKHLMLGDDPIPVWPYAEGECRGLALEPLYRSVPQAISKHPDQLFYELLALIDAIRIGRARERNIAIKLLREKLCFKETSVQPQI</sequence>
<gene>
    <name evidence="1" type="ORF">NCTC13316_00540</name>
</gene>
<keyword evidence="2" id="KW-1185">Reference proteome</keyword>
<name>A0A378JJR7_9GAMM</name>
<dbReference type="Proteomes" id="UP000254794">
    <property type="component" value="Unassembled WGS sequence"/>
</dbReference>
<dbReference type="EMBL" id="UGOD01000001">
    <property type="protein sequence ID" value="STX50459.1"/>
    <property type="molecule type" value="Genomic_DNA"/>
</dbReference>
<protein>
    <submittedName>
        <fullName evidence="1">Uncharacterized protein</fullName>
    </submittedName>
</protein>